<protein>
    <submittedName>
        <fullName evidence="2">Jg6710 protein</fullName>
    </submittedName>
</protein>
<dbReference type="Pfam" id="PF21972">
    <property type="entry name" value="Arc1p_N_like"/>
    <property type="match status" value="1"/>
</dbReference>
<dbReference type="GO" id="GO:0043517">
    <property type="term" value="P:positive regulation of DNA damage response, signal transduction by p53 class mediator"/>
    <property type="evidence" value="ECO:0007669"/>
    <property type="project" value="InterPro"/>
</dbReference>
<dbReference type="AlphaFoldDB" id="A0A8S4SEC2"/>
<dbReference type="PROSITE" id="PS50405">
    <property type="entry name" value="GST_CTER"/>
    <property type="match status" value="1"/>
</dbReference>
<dbReference type="GO" id="GO:0005737">
    <property type="term" value="C:cytoplasm"/>
    <property type="evidence" value="ECO:0007669"/>
    <property type="project" value="TreeGrafter"/>
</dbReference>
<dbReference type="GO" id="GO:0017101">
    <property type="term" value="C:aminoacyl-tRNA synthetase multienzyme complex"/>
    <property type="evidence" value="ECO:0007669"/>
    <property type="project" value="InterPro"/>
</dbReference>
<dbReference type="EMBL" id="CAKXAJ010026337">
    <property type="protein sequence ID" value="CAH2267011.1"/>
    <property type="molecule type" value="Genomic_DNA"/>
</dbReference>
<dbReference type="Gene3D" id="1.20.1050.10">
    <property type="match status" value="1"/>
</dbReference>
<dbReference type="SUPFAM" id="SSF47616">
    <property type="entry name" value="GST C-terminal domain-like"/>
    <property type="match status" value="1"/>
</dbReference>
<dbReference type="InterPro" id="IPR010987">
    <property type="entry name" value="Glutathione-S-Trfase_C-like"/>
</dbReference>
<evidence type="ECO:0000313" key="3">
    <source>
        <dbReference type="Proteomes" id="UP000838756"/>
    </source>
</evidence>
<reference evidence="2" key="1">
    <citation type="submission" date="2022-03" db="EMBL/GenBank/DDBJ databases">
        <authorList>
            <person name="Lindestad O."/>
        </authorList>
    </citation>
    <scope>NUCLEOTIDE SEQUENCE</scope>
</reference>
<dbReference type="Proteomes" id="UP000838756">
    <property type="component" value="Unassembled WGS sequence"/>
</dbReference>
<sequence length="194" mass="21992">MDVVKVVGKYLNTPVGTVCYNTDKVLTTVLDKENVEGFASIILRLATKSGISMSQVQTLLSYQWLEHLSMYANQAHANTNFALIFLQGLNKGLQKNTFLTGNHLTIADVAAYHSIYPMMERLSILEQESLVHVCRWIKHLQSKPKATKSVPNWAIEPLPKQLYPHELKDVDLTKPVLYFPQPFSFPGYPVILYL</sequence>
<dbReference type="InterPro" id="IPR036282">
    <property type="entry name" value="Glutathione-S-Trfase_C_sf"/>
</dbReference>
<name>A0A8S4SEC2_9NEOP</name>
<dbReference type="InterPro" id="IPR053836">
    <property type="entry name" value="Arc1-like_N"/>
</dbReference>
<dbReference type="GO" id="GO:0005634">
    <property type="term" value="C:nucleus"/>
    <property type="evidence" value="ECO:0007669"/>
    <property type="project" value="TreeGrafter"/>
</dbReference>
<accession>A0A8S4SEC2</accession>
<evidence type="ECO:0000259" key="1">
    <source>
        <dbReference type="PROSITE" id="PS50405"/>
    </source>
</evidence>
<feature type="domain" description="GST C-terminal" evidence="1">
    <location>
        <begin position="34"/>
        <end position="161"/>
    </location>
</feature>
<evidence type="ECO:0000313" key="2">
    <source>
        <dbReference type="EMBL" id="CAH2267011.1"/>
    </source>
</evidence>
<organism evidence="2 3">
    <name type="scientific">Pararge aegeria aegeria</name>
    <dbReference type="NCBI Taxonomy" id="348720"/>
    <lineage>
        <taxon>Eukaryota</taxon>
        <taxon>Metazoa</taxon>
        <taxon>Ecdysozoa</taxon>
        <taxon>Arthropoda</taxon>
        <taxon>Hexapoda</taxon>
        <taxon>Insecta</taxon>
        <taxon>Pterygota</taxon>
        <taxon>Neoptera</taxon>
        <taxon>Endopterygota</taxon>
        <taxon>Lepidoptera</taxon>
        <taxon>Glossata</taxon>
        <taxon>Ditrysia</taxon>
        <taxon>Papilionoidea</taxon>
        <taxon>Nymphalidae</taxon>
        <taxon>Satyrinae</taxon>
        <taxon>Satyrini</taxon>
        <taxon>Parargina</taxon>
        <taxon>Pararge</taxon>
    </lineage>
</organism>
<comment type="caution">
    <text evidence="2">The sequence shown here is derived from an EMBL/GenBank/DDBJ whole genome shotgun (WGS) entry which is preliminary data.</text>
</comment>
<dbReference type="PANTHER" id="PTHR44490:SF1">
    <property type="entry name" value="EUKARYOTIC TRANSLATION ELONGATION FACTOR 1 EPSILON-1"/>
    <property type="match status" value="1"/>
</dbReference>
<keyword evidence="3" id="KW-1185">Reference proteome</keyword>
<proteinExistence type="predicted"/>
<dbReference type="PANTHER" id="PTHR44490">
    <property type="entry name" value="EUKARYOTIC TRANSLATION ELONGATION FACTOR 1 EPSILON-1"/>
    <property type="match status" value="1"/>
</dbReference>
<dbReference type="OrthoDB" id="19141at2759"/>
<gene>
    <name evidence="2" type="primary">jg6710</name>
    <name evidence="2" type="ORF">PAEG_LOCUS25606</name>
</gene>
<dbReference type="InterPro" id="IPR042450">
    <property type="entry name" value="EEF1E1"/>
</dbReference>